<dbReference type="GO" id="GO:0003700">
    <property type="term" value="F:DNA-binding transcription factor activity"/>
    <property type="evidence" value="ECO:0007669"/>
    <property type="project" value="InterPro"/>
</dbReference>
<dbReference type="InterPro" id="IPR014710">
    <property type="entry name" value="RmlC-like_jellyroll"/>
</dbReference>
<keyword evidence="2" id="KW-0238">DNA-binding</keyword>
<evidence type="ECO:0000256" key="2">
    <source>
        <dbReference type="ARBA" id="ARBA00023125"/>
    </source>
</evidence>
<sequence length="278" mass="32561">MHHISHEYIQNNPQLPFKLFSFHAHNLARVIPLHWHQSTEILYCESGELQVTVKNQSYLLKKNDFIVINPYEIHTSKSPIENHILCIQLPFSFLSYVTSNSFYNQFTFSANSTKQKQDSDAELIKNMSQTLTLRETFQSKGIVKNLMILTNVTRIIRLLVQFYAQDNVNSYSNNRISFITKTLSYLEKSYTSDLTLNDIAQHFSYSTYYTSRLINENLGVSFSNLLRIIRINKSIELIRSTSLPLEKIAVKTGFKTYRNLYNSFYKIYDMSPIQFKNK</sequence>
<dbReference type="Pfam" id="PF12833">
    <property type="entry name" value="HTH_18"/>
    <property type="match status" value="1"/>
</dbReference>
<dbReference type="SMART" id="SM00342">
    <property type="entry name" value="HTH_ARAC"/>
    <property type="match status" value="1"/>
</dbReference>
<evidence type="ECO:0000259" key="4">
    <source>
        <dbReference type="PROSITE" id="PS01124"/>
    </source>
</evidence>
<dbReference type="Pfam" id="PF02311">
    <property type="entry name" value="AraC_binding"/>
    <property type="match status" value="1"/>
</dbReference>
<dbReference type="Proteomes" id="UP000234740">
    <property type="component" value="Unassembled WGS sequence"/>
</dbReference>
<organism evidence="5 6">
    <name type="scientific">Lactobacillus gasseri</name>
    <dbReference type="NCBI Taxonomy" id="1596"/>
    <lineage>
        <taxon>Bacteria</taxon>
        <taxon>Bacillati</taxon>
        <taxon>Bacillota</taxon>
        <taxon>Bacilli</taxon>
        <taxon>Lactobacillales</taxon>
        <taxon>Lactobacillaceae</taxon>
        <taxon>Lactobacillus</taxon>
    </lineage>
</organism>
<keyword evidence="1" id="KW-0805">Transcription regulation</keyword>
<evidence type="ECO:0000256" key="1">
    <source>
        <dbReference type="ARBA" id="ARBA00023015"/>
    </source>
</evidence>
<dbReference type="SUPFAM" id="SSF46689">
    <property type="entry name" value="Homeodomain-like"/>
    <property type="match status" value="1"/>
</dbReference>
<reference evidence="5 6" key="1">
    <citation type="submission" date="2017-12" db="EMBL/GenBank/DDBJ databases">
        <title>Phylogenetic diversity of female urinary microbiome.</title>
        <authorList>
            <person name="Thomas-White K."/>
            <person name="Wolfe A.J."/>
        </authorList>
    </citation>
    <scope>NUCLEOTIDE SEQUENCE [LARGE SCALE GENOMIC DNA]</scope>
    <source>
        <strain evidence="5 6">UMB0099</strain>
    </source>
</reference>
<dbReference type="EMBL" id="PKKC01000002">
    <property type="protein sequence ID" value="PKZ90812.1"/>
    <property type="molecule type" value="Genomic_DNA"/>
</dbReference>
<gene>
    <name evidence="5" type="ORF">CYJ86_06805</name>
</gene>
<dbReference type="PANTHER" id="PTHR43280">
    <property type="entry name" value="ARAC-FAMILY TRANSCRIPTIONAL REGULATOR"/>
    <property type="match status" value="1"/>
</dbReference>
<dbReference type="Gene3D" id="1.10.10.60">
    <property type="entry name" value="Homeodomain-like"/>
    <property type="match status" value="2"/>
</dbReference>
<dbReference type="GeneID" id="48924360"/>
<dbReference type="InterPro" id="IPR009057">
    <property type="entry name" value="Homeodomain-like_sf"/>
</dbReference>
<dbReference type="PANTHER" id="PTHR43280:SF2">
    <property type="entry name" value="HTH-TYPE TRANSCRIPTIONAL REGULATOR EXSA"/>
    <property type="match status" value="1"/>
</dbReference>
<dbReference type="InterPro" id="IPR037923">
    <property type="entry name" value="HTH-like"/>
</dbReference>
<proteinExistence type="predicted"/>
<accession>A0AB36X3Z0</accession>
<dbReference type="InterPro" id="IPR018060">
    <property type="entry name" value="HTH_AraC"/>
</dbReference>
<feature type="domain" description="HTH araC/xylS-type" evidence="4">
    <location>
        <begin position="180"/>
        <end position="278"/>
    </location>
</feature>
<comment type="caution">
    <text evidence="5">The sequence shown here is derived from an EMBL/GenBank/DDBJ whole genome shotgun (WGS) entry which is preliminary data.</text>
</comment>
<keyword evidence="3" id="KW-0804">Transcription</keyword>
<evidence type="ECO:0000313" key="5">
    <source>
        <dbReference type="EMBL" id="PKZ90812.1"/>
    </source>
</evidence>
<dbReference type="SUPFAM" id="SSF51215">
    <property type="entry name" value="Regulatory protein AraC"/>
    <property type="match status" value="1"/>
</dbReference>
<evidence type="ECO:0000313" key="6">
    <source>
        <dbReference type="Proteomes" id="UP000234740"/>
    </source>
</evidence>
<dbReference type="GO" id="GO:0043565">
    <property type="term" value="F:sequence-specific DNA binding"/>
    <property type="evidence" value="ECO:0007669"/>
    <property type="project" value="InterPro"/>
</dbReference>
<dbReference type="AlphaFoldDB" id="A0AB36X3Z0"/>
<protein>
    <submittedName>
        <fullName evidence="5">AraC family transcriptional regulator</fullName>
    </submittedName>
</protein>
<name>A0AB36X3Z0_LACGS</name>
<dbReference type="PROSITE" id="PS01124">
    <property type="entry name" value="HTH_ARAC_FAMILY_2"/>
    <property type="match status" value="1"/>
</dbReference>
<dbReference type="InterPro" id="IPR003313">
    <property type="entry name" value="AraC-bd"/>
</dbReference>
<dbReference type="RefSeq" id="WP_101890960.1">
    <property type="nucleotide sequence ID" value="NZ_PKKC01000002.1"/>
</dbReference>
<dbReference type="Gene3D" id="2.60.120.10">
    <property type="entry name" value="Jelly Rolls"/>
    <property type="match status" value="1"/>
</dbReference>
<evidence type="ECO:0000256" key="3">
    <source>
        <dbReference type="ARBA" id="ARBA00023163"/>
    </source>
</evidence>